<organism evidence="1 2">
    <name type="scientific">Haemonchus placei</name>
    <name type="common">Barber's pole worm</name>
    <dbReference type="NCBI Taxonomy" id="6290"/>
    <lineage>
        <taxon>Eukaryota</taxon>
        <taxon>Metazoa</taxon>
        <taxon>Ecdysozoa</taxon>
        <taxon>Nematoda</taxon>
        <taxon>Chromadorea</taxon>
        <taxon>Rhabditida</taxon>
        <taxon>Rhabditina</taxon>
        <taxon>Rhabditomorpha</taxon>
        <taxon>Strongyloidea</taxon>
        <taxon>Trichostrongylidae</taxon>
        <taxon>Haemonchus</taxon>
    </lineage>
</organism>
<evidence type="ECO:0000313" key="1">
    <source>
        <dbReference type="EMBL" id="VDO76592.1"/>
    </source>
</evidence>
<dbReference type="Proteomes" id="UP000268014">
    <property type="component" value="Unassembled WGS sequence"/>
</dbReference>
<protein>
    <submittedName>
        <fullName evidence="1">Uncharacterized protein</fullName>
    </submittedName>
</protein>
<evidence type="ECO:0000313" key="2">
    <source>
        <dbReference type="Proteomes" id="UP000268014"/>
    </source>
</evidence>
<dbReference type="AlphaFoldDB" id="A0A3P8BX62"/>
<name>A0A3P8BX62_HAEPC</name>
<dbReference type="EMBL" id="UZAF01021229">
    <property type="protein sequence ID" value="VDO76592.1"/>
    <property type="molecule type" value="Genomic_DNA"/>
</dbReference>
<reference evidence="1 2" key="1">
    <citation type="submission" date="2018-11" db="EMBL/GenBank/DDBJ databases">
        <authorList>
            <consortium name="Pathogen Informatics"/>
        </authorList>
    </citation>
    <scope>NUCLEOTIDE SEQUENCE [LARGE SCALE GENOMIC DNA]</scope>
    <source>
        <strain evidence="1 2">MHpl1</strain>
    </source>
</reference>
<keyword evidence="2" id="KW-1185">Reference proteome</keyword>
<gene>
    <name evidence="1" type="ORF">HPLM_LOCUS19338</name>
</gene>
<accession>A0A3P8BX62</accession>
<proteinExistence type="predicted"/>
<sequence>MRHLWEKHGCIRMTSIGSLNDWLAEGQSPNWTVASESKWETYILADI</sequence>